<dbReference type="Proteomes" id="UP000244161">
    <property type="component" value="Unassembled WGS sequence"/>
</dbReference>
<evidence type="ECO:0000313" key="2">
    <source>
        <dbReference type="EMBL" id="PTQ84480.1"/>
    </source>
</evidence>
<comment type="caution">
    <text evidence="2">The sequence shown here is derived from an EMBL/GenBank/DDBJ whole genome shotgun (WGS) entry which is preliminary data.</text>
</comment>
<dbReference type="InterPro" id="IPR001279">
    <property type="entry name" value="Metallo-B-lactamas"/>
</dbReference>
<dbReference type="GO" id="GO:0016740">
    <property type="term" value="F:transferase activity"/>
    <property type="evidence" value="ECO:0007669"/>
    <property type="project" value="TreeGrafter"/>
</dbReference>
<accession>A0A2T5IL12</accession>
<dbReference type="CDD" id="cd07713">
    <property type="entry name" value="DHPS-like_MBL-fold"/>
    <property type="match status" value="1"/>
</dbReference>
<name>A0A2T5IL12_9LACT</name>
<dbReference type="InterPro" id="IPR041712">
    <property type="entry name" value="DHPS-like_MBL-fold"/>
</dbReference>
<keyword evidence="3" id="KW-1185">Reference proteome</keyword>
<dbReference type="Gene3D" id="3.60.15.10">
    <property type="entry name" value="Ribonuclease Z/Hydroxyacylglutathione hydrolase-like"/>
    <property type="match status" value="1"/>
</dbReference>
<dbReference type="InterPro" id="IPR052926">
    <property type="entry name" value="Metallo-beta-lactamase_dom"/>
</dbReference>
<proteinExistence type="predicted"/>
<organism evidence="2 3">
    <name type="scientific">Trichococcus patagoniensis</name>
    <dbReference type="NCBI Taxonomy" id="382641"/>
    <lineage>
        <taxon>Bacteria</taxon>
        <taxon>Bacillati</taxon>
        <taxon>Bacillota</taxon>
        <taxon>Bacilli</taxon>
        <taxon>Lactobacillales</taxon>
        <taxon>Carnobacteriaceae</taxon>
        <taxon>Trichococcus</taxon>
    </lineage>
</organism>
<dbReference type="RefSeq" id="WP_108032505.1">
    <property type="nucleotide sequence ID" value="NZ_QAOM01000008.1"/>
</dbReference>
<reference evidence="2 3" key="1">
    <citation type="submission" date="2018-04" db="EMBL/GenBank/DDBJ databases">
        <title>Genomic Encyclopedia of Archaeal and Bacterial Type Strains, Phase II (KMG-II): from individual species to whole genera.</title>
        <authorList>
            <person name="Goeker M."/>
        </authorList>
    </citation>
    <scope>NUCLEOTIDE SEQUENCE [LARGE SCALE GENOMIC DNA]</scope>
    <source>
        <strain evidence="2 3">DSM 18806</strain>
    </source>
</reference>
<feature type="domain" description="Metallo-beta-lactamase" evidence="1">
    <location>
        <begin position="20"/>
        <end position="244"/>
    </location>
</feature>
<dbReference type="OrthoDB" id="9802897at2"/>
<evidence type="ECO:0000313" key="3">
    <source>
        <dbReference type="Proteomes" id="UP000244161"/>
    </source>
</evidence>
<dbReference type="PANTHER" id="PTHR13754:SF13">
    <property type="entry name" value="METALLO-BETA-LACTAMASE SUPERFAMILY PROTEIN (AFU_ORTHOLOGUE AFUA_3G07630)"/>
    <property type="match status" value="1"/>
</dbReference>
<dbReference type="SUPFAM" id="SSF56281">
    <property type="entry name" value="Metallo-hydrolase/oxidoreductase"/>
    <property type="match status" value="1"/>
</dbReference>
<dbReference type="EMBL" id="QAOM01000008">
    <property type="protein sequence ID" value="PTQ84480.1"/>
    <property type="molecule type" value="Genomic_DNA"/>
</dbReference>
<dbReference type="Pfam" id="PF00753">
    <property type="entry name" value="Lactamase_B"/>
    <property type="match status" value="1"/>
</dbReference>
<protein>
    <submittedName>
        <fullName evidence="2">7, 8-dihydropterin-6-yl-methyl-4-(Beta-D-ribofuranosyl)aminobenzene 5'-phosphate synthase</fullName>
    </submittedName>
</protein>
<dbReference type="InterPro" id="IPR036866">
    <property type="entry name" value="RibonucZ/Hydroxyglut_hydro"/>
</dbReference>
<evidence type="ECO:0000259" key="1">
    <source>
        <dbReference type="SMART" id="SM00849"/>
    </source>
</evidence>
<dbReference type="PANTHER" id="PTHR13754">
    <property type="entry name" value="METALLO-BETA-LACTAMASE SUPERFAMILY PROTEIN"/>
    <property type="match status" value="1"/>
</dbReference>
<gene>
    <name evidence="2" type="ORF">C8U37_10847</name>
</gene>
<dbReference type="SMART" id="SM00849">
    <property type="entry name" value="Lactamase_B"/>
    <property type="match status" value="1"/>
</dbReference>
<sequence>MIIKTLAENTAIADTFGTEHGLSLYIETSKHKLLFDLGASGLFAENAEKMGIDLAAVDTVIISHGHSDHGGGLETFLNLNTTAKIYVNKKAFEEHYSARPSGMADIGLNQHLLPNERFVFVDDHLKLDEELELFAGVAVNRFYPSGNETLFMKQGSDLLQDDFSHEHNLIITDAGKTVLIAGCAHRGIVNIVEHFHSMKNAYPDFVIGGFHLYNRSKDQQEDPEVMRQIGEFLLTTKADYYTCHCTGLAPYNRLKEQMKEKIGYLATGSQLSLS</sequence>
<dbReference type="AlphaFoldDB" id="A0A2T5IL12"/>